<evidence type="ECO:0000256" key="1">
    <source>
        <dbReference type="ARBA" id="ARBA00004651"/>
    </source>
</evidence>
<dbReference type="Gene3D" id="1.20.1070.10">
    <property type="entry name" value="Rhodopsin 7-helix transmembrane proteins"/>
    <property type="match status" value="2"/>
</dbReference>
<keyword evidence="9" id="KW-0807">Transducer</keyword>
<comment type="subcellular location">
    <subcellularLocation>
        <location evidence="1">Cell membrane</location>
        <topology evidence="1">Multi-pass membrane protein</topology>
    </subcellularLocation>
</comment>
<sequence length="259" mass="29564">MFSLLISRASPVFPYVSASYFFLCLLILTQRSGCKMNLSTFYLRVNECSATNESYEVFIFSETEERIWFASFVTEVVFIVLVNAFTLATFATNHQLRKRSTYLIINLTVADLLFGTTEGLLSILEPAILERYLPFSYVRIILNVKKYPYSAQNFGSLLSEERKLSLTLFIIAVASFLTFLPAVIRDAISADHLWQDKVSPTAIAYRVSYTFDALYLFNPILNPLIYAIRMQQFRRAAKKLIRKKKSGSIGIEPVESLAM</sequence>
<accession>A0ABN8R1F7</accession>
<dbReference type="SUPFAM" id="SSF81321">
    <property type="entry name" value="Family A G protein-coupled receptor-like"/>
    <property type="match status" value="2"/>
</dbReference>
<dbReference type="PRINTS" id="PR00237">
    <property type="entry name" value="GPCRRHODOPSN"/>
</dbReference>
<comment type="caution">
    <text evidence="12">The sequence shown here is derived from an EMBL/GenBank/DDBJ whole genome shotgun (WGS) entry which is preliminary data.</text>
</comment>
<keyword evidence="2" id="KW-1003">Cell membrane</keyword>
<keyword evidence="4 10" id="KW-1133">Transmembrane helix</keyword>
<keyword evidence="5" id="KW-0297">G-protein coupled receptor</keyword>
<evidence type="ECO:0000256" key="4">
    <source>
        <dbReference type="ARBA" id="ARBA00022989"/>
    </source>
</evidence>
<dbReference type="PROSITE" id="PS50262">
    <property type="entry name" value="G_PROTEIN_RECEP_F1_2"/>
    <property type="match status" value="1"/>
</dbReference>
<keyword evidence="6 10" id="KW-0472">Membrane</keyword>
<gene>
    <name evidence="12" type="ORF">PLOB_00011672</name>
</gene>
<keyword evidence="3 10" id="KW-0812">Transmembrane</keyword>
<keyword evidence="7" id="KW-0675">Receptor</keyword>
<evidence type="ECO:0000256" key="6">
    <source>
        <dbReference type="ARBA" id="ARBA00023136"/>
    </source>
</evidence>
<feature type="transmembrane region" description="Helical" evidence="10">
    <location>
        <begin position="12"/>
        <end position="29"/>
    </location>
</feature>
<evidence type="ECO:0000313" key="12">
    <source>
        <dbReference type="EMBL" id="CAH3171230.1"/>
    </source>
</evidence>
<evidence type="ECO:0000256" key="8">
    <source>
        <dbReference type="ARBA" id="ARBA00023180"/>
    </source>
</evidence>
<evidence type="ECO:0000256" key="5">
    <source>
        <dbReference type="ARBA" id="ARBA00023040"/>
    </source>
</evidence>
<dbReference type="InterPro" id="IPR000276">
    <property type="entry name" value="GPCR_Rhodpsn"/>
</dbReference>
<dbReference type="PANTHER" id="PTHR24246:SF27">
    <property type="entry name" value="ADENOSINE RECEPTOR, ISOFORM A"/>
    <property type="match status" value="1"/>
</dbReference>
<feature type="domain" description="G-protein coupled receptors family 1 profile" evidence="11">
    <location>
        <begin position="1"/>
        <end position="226"/>
    </location>
</feature>
<name>A0ABN8R1F7_9CNID</name>
<reference evidence="12 13" key="1">
    <citation type="submission" date="2022-05" db="EMBL/GenBank/DDBJ databases">
        <authorList>
            <consortium name="Genoscope - CEA"/>
            <person name="William W."/>
        </authorList>
    </citation>
    <scope>NUCLEOTIDE SEQUENCE [LARGE SCALE GENOMIC DNA]</scope>
</reference>
<evidence type="ECO:0000256" key="7">
    <source>
        <dbReference type="ARBA" id="ARBA00023170"/>
    </source>
</evidence>
<proteinExistence type="predicted"/>
<evidence type="ECO:0000256" key="10">
    <source>
        <dbReference type="SAM" id="Phobius"/>
    </source>
</evidence>
<evidence type="ECO:0000256" key="2">
    <source>
        <dbReference type="ARBA" id="ARBA00022475"/>
    </source>
</evidence>
<protein>
    <recommendedName>
        <fullName evidence="11">G-protein coupled receptors family 1 profile domain-containing protein</fullName>
    </recommendedName>
</protein>
<dbReference type="Proteomes" id="UP001159405">
    <property type="component" value="Unassembled WGS sequence"/>
</dbReference>
<keyword evidence="8" id="KW-0325">Glycoprotein</keyword>
<feature type="transmembrane region" description="Helical" evidence="10">
    <location>
        <begin position="164"/>
        <end position="184"/>
    </location>
</feature>
<feature type="transmembrane region" description="Helical" evidence="10">
    <location>
        <begin position="67"/>
        <end position="91"/>
    </location>
</feature>
<dbReference type="EMBL" id="CALNXK010000162">
    <property type="protein sequence ID" value="CAH3171230.1"/>
    <property type="molecule type" value="Genomic_DNA"/>
</dbReference>
<evidence type="ECO:0000313" key="13">
    <source>
        <dbReference type="Proteomes" id="UP001159405"/>
    </source>
</evidence>
<keyword evidence="13" id="KW-1185">Reference proteome</keyword>
<evidence type="ECO:0000256" key="9">
    <source>
        <dbReference type="ARBA" id="ARBA00023224"/>
    </source>
</evidence>
<organism evidence="12 13">
    <name type="scientific">Porites lobata</name>
    <dbReference type="NCBI Taxonomy" id="104759"/>
    <lineage>
        <taxon>Eukaryota</taxon>
        <taxon>Metazoa</taxon>
        <taxon>Cnidaria</taxon>
        <taxon>Anthozoa</taxon>
        <taxon>Hexacorallia</taxon>
        <taxon>Scleractinia</taxon>
        <taxon>Fungiina</taxon>
        <taxon>Poritidae</taxon>
        <taxon>Porites</taxon>
    </lineage>
</organism>
<dbReference type="PANTHER" id="PTHR24246">
    <property type="entry name" value="OLFACTORY RECEPTOR AND ADENOSINE RECEPTOR"/>
    <property type="match status" value="1"/>
</dbReference>
<evidence type="ECO:0000259" key="11">
    <source>
        <dbReference type="PROSITE" id="PS50262"/>
    </source>
</evidence>
<dbReference type="InterPro" id="IPR017452">
    <property type="entry name" value="GPCR_Rhodpsn_7TM"/>
</dbReference>
<evidence type="ECO:0000256" key="3">
    <source>
        <dbReference type="ARBA" id="ARBA00022692"/>
    </source>
</evidence>